<evidence type="ECO:0000256" key="1">
    <source>
        <dbReference type="SAM" id="MobiDB-lite"/>
    </source>
</evidence>
<feature type="compositionally biased region" description="Basic and acidic residues" evidence="1">
    <location>
        <begin position="179"/>
        <end position="191"/>
    </location>
</feature>
<evidence type="ECO:0000313" key="3">
    <source>
        <dbReference type="Proteomes" id="UP000008068"/>
    </source>
</evidence>
<feature type="compositionally biased region" description="Basic residues" evidence="1">
    <location>
        <begin position="167"/>
        <end position="178"/>
    </location>
</feature>
<name>G0MNB5_CAEBE</name>
<organism evidence="3">
    <name type="scientific">Caenorhabditis brenneri</name>
    <name type="common">Nematode worm</name>
    <dbReference type="NCBI Taxonomy" id="135651"/>
    <lineage>
        <taxon>Eukaryota</taxon>
        <taxon>Metazoa</taxon>
        <taxon>Ecdysozoa</taxon>
        <taxon>Nematoda</taxon>
        <taxon>Chromadorea</taxon>
        <taxon>Rhabditida</taxon>
        <taxon>Rhabditina</taxon>
        <taxon>Rhabditomorpha</taxon>
        <taxon>Rhabditoidea</taxon>
        <taxon>Rhabditidae</taxon>
        <taxon>Peloderinae</taxon>
        <taxon>Caenorhabditis</taxon>
    </lineage>
</organism>
<feature type="region of interest" description="Disordered" evidence="1">
    <location>
        <begin position="127"/>
        <end position="192"/>
    </location>
</feature>
<dbReference type="EMBL" id="GL379803">
    <property type="protein sequence ID" value="EGT38314.1"/>
    <property type="molecule type" value="Genomic_DNA"/>
</dbReference>
<reference evidence="3" key="1">
    <citation type="submission" date="2011-07" db="EMBL/GenBank/DDBJ databases">
        <authorList>
            <consortium name="Caenorhabditis brenneri Sequencing and Analysis Consortium"/>
            <person name="Wilson R.K."/>
        </authorList>
    </citation>
    <scope>NUCLEOTIDE SEQUENCE [LARGE SCALE GENOMIC DNA]</scope>
    <source>
        <strain evidence="3">PB2801</strain>
    </source>
</reference>
<dbReference type="Proteomes" id="UP000008068">
    <property type="component" value="Unassembled WGS sequence"/>
</dbReference>
<sequence length="211" mass="24737">MAIENKTPEKAAPKKTKRPKRWHDRRKVIKVDDFAVTFEEDGKIETIGTWHVCMRSPEYREWLVDQGFWIPSMDLSELPFSIYPDSSEDEDEIYEKMMSKKGKEVKESLSKRMKKLKAQQKGRFSFFAEENEKRKSKNSKSAETKKVDQKKVAPKVARTENIENPKQKKAVKAPKKAPPKQEDKPPKETIRSHYCYTEMHLASGKEVKKKF</sequence>
<feature type="compositionally biased region" description="Basic and acidic residues" evidence="1">
    <location>
        <begin position="1"/>
        <end position="12"/>
    </location>
</feature>
<feature type="compositionally biased region" description="Basic and acidic residues" evidence="1">
    <location>
        <begin position="140"/>
        <end position="166"/>
    </location>
</feature>
<dbReference type="InParanoid" id="G0MNB5"/>
<feature type="region of interest" description="Disordered" evidence="1">
    <location>
        <begin position="1"/>
        <end position="23"/>
    </location>
</feature>
<protein>
    <submittedName>
        <fullName evidence="2">Uncharacterized protein</fullName>
    </submittedName>
</protein>
<feature type="compositionally biased region" description="Basic residues" evidence="1">
    <location>
        <begin position="13"/>
        <end position="23"/>
    </location>
</feature>
<gene>
    <name evidence="2" type="ORF">CAEBREN_03473</name>
</gene>
<proteinExistence type="predicted"/>
<evidence type="ECO:0000313" key="2">
    <source>
        <dbReference type="EMBL" id="EGT38314.1"/>
    </source>
</evidence>
<accession>G0MNB5</accession>
<dbReference type="HOGENOM" id="CLU_094706_0_0_1"/>
<dbReference type="AlphaFoldDB" id="G0MNB5"/>
<keyword evidence="3" id="KW-1185">Reference proteome</keyword>